<dbReference type="Ensembl" id="ENSEBUT00000019548.1">
    <property type="protein sequence ID" value="ENSEBUP00000018972.1"/>
    <property type="gene ID" value="ENSEBUG00000011828.1"/>
</dbReference>
<feature type="domain" description="G-protein coupled receptors family 1 profile" evidence="12">
    <location>
        <begin position="65"/>
        <end position="318"/>
    </location>
</feature>
<evidence type="ECO:0000256" key="2">
    <source>
        <dbReference type="ARBA" id="ARBA00022475"/>
    </source>
</evidence>
<evidence type="ECO:0000256" key="4">
    <source>
        <dbReference type="ARBA" id="ARBA00022989"/>
    </source>
</evidence>
<dbReference type="GO" id="GO:0038036">
    <property type="term" value="F:sphingosine-1-phosphate receptor activity"/>
    <property type="evidence" value="ECO:0007669"/>
    <property type="project" value="InterPro"/>
</dbReference>
<comment type="subcellular location">
    <subcellularLocation>
        <location evidence="1">Cell membrane</location>
        <topology evidence="1">Multi-pass membrane protein</topology>
    </subcellularLocation>
</comment>
<evidence type="ECO:0000313" key="13">
    <source>
        <dbReference type="Ensembl" id="ENSEBUP00000018972.1"/>
    </source>
</evidence>
<proteinExistence type="inferred from homology"/>
<keyword evidence="3 10" id="KW-0812">Transmembrane</keyword>
<dbReference type="SUPFAM" id="SSF81321">
    <property type="entry name" value="Family A G protein-coupled receptor-like"/>
    <property type="match status" value="1"/>
</dbReference>
<dbReference type="InterPro" id="IPR000276">
    <property type="entry name" value="GPCR_Rhodpsn"/>
</dbReference>
<dbReference type="PRINTS" id="PR01523">
    <property type="entry name" value="S1PRECEPTOR"/>
</dbReference>
<accession>A0A8C4QRZ4</accession>
<organism evidence="13 14">
    <name type="scientific">Eptatretus burgeri</name>
    <name type="common">Inshore hagfish</name>
    <dbReference type="NCBI Taxonomy" id="7764"/>
    <lineage>
        <taxon>Eukaryota</taxon>
        <taxon>Metazoa</taxon>
        <taxon>Chordata</taxon>
        <taxon>Craniata</taxon>
        <taxon>Vertebrata</taxon>
        <taxon>Cyclostomata</taxon>
        <taxon>Myxini</taxon>
        <taxon>Myxiniformes</taxon>
        <taxon>Myxinidae</taxon>
        <taxon>Eptatretinae</taxon>
        <taxon>Eptatretus</taxon>
    </lineage>
</organism>
<keyword evidence="4 11" id="KW-1133">Transmembrane helix</keyword>
<dbReference type="PROSITE" id="PS00237">
    <property type="entry name" value="G_PROTEIN_RECEP_F1_1"/>
    <property type="match status" value="1"/>
</dbReference>
<dbReference type="InterPro" id="IPR004061">
    <property type="entry name" value="S1P_rcpt"/>
</dbReference>
<keyword evidence="5 10" id="KW-0297">G-protein coupled receptor</keyword>
<evidence type="ECO:0000256" key="7">
    <source>
        <dbReference type="ARBA" id="ARBA00023180"/>
    </source>
</evidence>
<keyword evidence="8 10" id="KW-0807">Transducer</keyword>
<dbReference type="PANTHER" id="PTHR22750">
    <property type="entry name" value="G-PROTEIN COUPLED RECEPTOR"/>
    <property type="match status" value="1"/>
</dbReference>
<evidence type="ECO:0000256" key="5">
    <source>
        <dbReference type="ARBA" id="ARBA00023040"/>
    </source>
</evidence>
<dbReference type="Pfam" id="PF00001">
    <property type="entry name" value="7tm_1"/>
    <property type="match status" value="1"/>
</dbReference>
<evidence type="ECO:0000259" key="12">
    <source>
        <dbReference type="PROSITE" id="PS50262"/>
    </source>
</evidence>
<keyword evidence="2" id="KW-1003">Cell membrane</keyword>
<evidence type="ECO:0000256" key="3">
    <source>
        <dbReference type="ARBA" id="ARBA00022692"/>
    </source>
</evidence>
<keyword evidence="10" id="KW-0675">Receptor</keyword>
<dbReference type="PROSITE" id="PS50262">
    <property type="entry name" value="G_PROTEIN_RECEP_F1_2"/>
    <property type="match status" value="1"/>
</dbReference>
<keyword evidence="14" id="KW-1185">Reference proteome</keyword>
<evidence type="ECO:0000256" key="1">
    <source>
        <dbReference type="ARBA" id="ARBA00004651"/>
    </source>
</evidence>
<comment type="similarity">
    <text evidence="10">Belongs to the G-protein coupled receptor 1 family.</text>
</comment>
<reference evidence="13" key="1">
    <citation type="submission" date="2025-08" db="UniProtKB">
        <authorList>
            <consortium name="Ensembl"/>
        </authorList>
    </citation>
    <scope>IDENTIFICATION</scope>
</reference>
<evidence type="ECO:0000256" key="8">
    <source>
        <dbReference type="ARBA" id="ARBA00023224"/>
    </source>
</evidence>
<dbReference type="Gene3D" id="1.20.1070.10">
    <property type="entry name" value="Rhodopsin 7-helix transmembrane proteins"/>
    <property type="match status" value="1"/>
</dbReference>
<feature type="transmembrane region" description="Helical" evidence="11">
    <location>
        <begin position="208"/>
        <end position="230"/>
    </location>
</feature>
<feature type="transmembrane region" description="Helical" evidence="11">
    <location>
        <begin position="261"/>
        <end position="285"/>
    </location>
</feature>
<dbReference type="InterPro" id="IPR017452">
    <property type="entry name" value="GPCR_Rhodpsn_7TM"/>
</dbReference>
<keyword evidence="6 11" id="KW-0472">Membrane</keyword>
<dbReference type="GeneTree" id="ENSGT01050000244887"/>
<keyword evidence="7" id="KW-0325">Glycoprotein</keyword>
<evidence type="ECO:0000256" key="6">
    <source>
        <dbReference type="ARBA" id="ARBA00023136"/>
    </source>
</evidence>
<feature type="transmembrane region" description="Helical" evidence="11">
    <location>
        <begin position="168"/>
        <end position="188"/>
    </location>
</feature>
<feature type="transmembrane region" description="Helical" evidence="11">
    <location>
        <begin position="53"/>
        <end position="75"/>
    </location>
</feature>
<sequence length="398" mass="43653">MGDVWVGGEGFYPNKSLCVFQGNTSKGSCKKCFHNKCSSCLSPPGQQLKAVDVLLLLICLFIVLANLSVLLAIWCTDRLHTPVYASLGNLALCDLLAGFTFCTNVFYSGHKTFELSPALWFLREGSVLVTLSASVFSLLTTAVERHLTMLRLRPRCAGRHRLRPSHMLLLGACWIAALLLGFLPMLGWNCICQLGSCSTVLPLYARSYLVFCGLLLSLTLLAIAVLYARIYSLVDRSNKRLCQSDSNGPQRPSPSRHSLQLLKTVVVVLCVFITCWAPLCILFMIDAVCGKDRCTIPHHSKWFMLPALLHSGLNPIIYTLASRELREALCRVLCSCLSSARSAHHDFSRSSDSLDNTASATIHPATNSVLVSHVLVSVCTETSHDISSSLRARGIASY</sequence>
<feature type="transmembrane region" description="Helical" evidence="11">
    <location>
        <begin position="127"/>
        <end position="147"/>
    </location>
</feature>
<dbReference type="AlphaFoldDB" id="A0A8C4QRZ4"/>
<feature type="disulfide bond" evidence="9">
    <location>
        <begin position="289"/>
        <end position="294"/>
    </location>
</feature>
<dbReference type="OMA" id="KWDRPRS"/>
<dbReference type="Proteomes" id="UP000694388">
    <property type="component" value="Unplaced"/>
</dbReference>
<feature type="disulfide bond" evidence="9">
    <location>
        <begin position="190"/>
        <end position="197"/>
    </location>
</feature>
<reference evidence="13" key="2">
    <citation type="submission" date="2025-09" db="UniProtKB">
        <authorList>
            <consortium name="Ensembl"/>
        </authorList>
    </citation>
    <scope>IDENTIFICATION</scope>
</reference>
<feature type="transmembrane region" description="Helical" evidence="11">
    <location>
        <begin position="87"/>
        <end position="107"/>
    </location>
</feature>
<evidence type="ECO:0000313" key="14">
    <source>
        <dbReference type="Proteomes" id="UP000694388"/>
    </source>
</evidence>
<evidence type="ECO:0000256" key="11">
    <source>
        <dbReference type="SAM" id="Phobius"/>
    </source>
</evidence>
<evidence type="ECO:0000256" key="10">
    <source>
        <dbReference type="RuleBase" id="RU000688"/>
    </source>
</evidence>
<dbReference type="GO" id="GO:0005886">
    <property type="term" value="C:plasma membrane"/>
    <property type="evidence" value="ECO:0007669"/>
    <property type="project" value="UniProtKB-SubCell"/>
</dbReference>
<protein>
    <submittedName>
        <fullName evidence="13">Sphingosine-1-phosphate receptor 3a</fullName>
    </submittedName>
</protein>
<dbReference type="PRINTS" id="PR00237">
    <property type="entry name" value="GPCRRHODOPSN"/>
</dbReference>
<name>A0A8C4QRZ4_EPTBU</name>
<evidence type="ECO:0000256" key="9">
    <source>
        <dbReference type="PIRSR" id="PIRSR604061-50"/>
    </source>
</evidence>
<keyword evidence="9" id="KW-1015">Disulfide bond</keyword>